<evidence type="ECO:0000313" key="14">
    <source>
        <dbReference type="Proteomes" id="UP000254572"/>
    </source>
</evidence>
<keyword evidence="6 12" id="KW-1003">Cell membrane</keyword>
<name>A0A381DXX6_9GAMM</name>
<dbReference type="AlphaFoldDB" id="A0A381DXX6"/>
<keyword evidence="5 12" id="KW-0813">Transport</keyword>
<dbReference type="RefSeq" id="WP_115610512.1">
    <property type="nucleotide sequence ID" value="NZ_JBHLZC010000001.1"/>
</dbReference>
<keyword evidence="11 12" id="KW-0472">Membrane</keyword>
<evidence type="ECO:0000313" key="13">
    <source>
        <dbReference type="EMBL" id="SUX17999.1"/>
    </source>
</evidence>
<evidence type="ECO:0000256" key="9">
    <source>
        <dbReference type="ARBA" id="ARBA00022748"/>
    </source>
</evidence>
<evidence type="ECO:0000256" key="5">
    <source>
        <dbReference type="ARBA" id="ARBA00022448"/>
    </source>
</evidence>
<organism evidence="13 14">
    <name type="scientific">Cardiobacterium valvarum</name>
    <dbReference type="NCBI Taxonomy" id="194702"/>
    <lineage>
        <taxon>Bacteria</taxon>
        <taxon>Pseudomonadati</taxon>
        <taxon>Pseudomonadota</taxon>
        <taxon>Gammaproteobacteria</taxon>
        <taxon>Cardiobacteriales</taxon>
        <taxon>Cardiobacteriaceae</taxon>
        <taxon>Cardiobacterium</taxon>
    </lineage>
</organism>
<dbReference type="Proteomes" id="UP000254572">
    <property type="component" value="Unassembled WGS sequence"/>
</dbReference>
<keyword evidence="7 12" id="KW-0997">Cell inner membrane</keyword>
<accession>A0A381DXX6</accession>
<gene>
    <name evidence="13" type="ORF">NCTC13294_00179</name>
</gene>
<evidence type="ECO:0000256" key="2">
    <source>
        <dbReference type="ARBA" id="ARBA00004377"/>
    </source>
</evidence>
<protein>
    <recommendedName>
        <fullName evidence="4 12">Heme exporter protein D</fullName>
    </recommendedName>
</protein>
<keyword evidence="8 12" id="KW-0812">Transmembrane</keyword>
<feature type="transmembrane region" description="Helical" evidence="12">
    <location>
        <begin position="17"/>
        <end position="36"/>
    </location>
</feature>
<dbReference type="PANTHER" id="PTHR37531">
    <property type="entry name" value="HEME EXPORTER PROTEIN D"/>
    <property type="match status" value="1"/>
</dbReference>
<dbReference type="PANTHER" id="PTHR37531:SF1">
    <property type="entry name" value="HEME EXPORTER PROTEIN D"/>
    <property type="match status" value="1"/>
</dbReference>
<sequence>MSLASLSEFLRMGAHGIYVWTAYGLTLAALVAIHVFTARRRRRLQHTLDTLKQHDDSR</sequence>
<keyword evidence="10 12" id="KW-1133">Transmembrane helix</keyword>
<comment type="subcellular location">
    <subcellularLocation>
        <location evidence="2 12">Cell inner membrane</location>
        <topology evidence="2 12">Single-pass membrane protein</topology>
    </subcellularLocation>
</comment>
<keyword evidence="14" id="KW-1185">Reference proteome</keyword>
<dbReference type="GO" id="GO:1903607">
    <property type="term" value="P:cytochrome c biosynthetic process"/>
    <property type="evidence" value="ECO:0007669"/>
    <property type="project" value="TreeGrafter"/>
</dbReference>
<evidence type="ECO:0000256" key="1">
    <source>
        <dbReference type="ARBA" id="ARBA00002442"/>
    </source>
</evidence>
<dbReference type="GO" id="GO:0017004">
    <property type="term" value="P:cytochrome complex assembly"/>
    <property type="evidence" value="ECO:0007669"/>
    <property type="project" value="UniProtKB-KW"/>
</dbReference>
<evidence type="ECO:0000256" key="8">
    <source>
        <dbReference type="ARBA" id="ARBA00022692"/>
    </source>
</evidence>
<proteinExistence type="inferred from homology"/>
<dbReference type="InterPro" id="IPR052075">
    <property type="entry name" value="Heme_exporter_D"/>
</dbReference>
<comment type="similarity">
    <text evidence="3 12">Belongs to the CcmD/CycX/HelD family.</text>
</comment>
<evidence type="ECO:0000256" key="12">
    <source>
        <dbReference type="RuleBase" id="RU363101"/>
    </source>
</evidence>
<reference evidence="13 14" key="1">
    <citation type="submission" date="2018-06" db="EMBL/GenBank/DDBJ databases">
        <authorList>
            <consortium name="Pathogen Informatics"/>
            <person name="Doyle S."/>
        </authorList>
    </citation>
    <scope>NUCLEOTIDE SEQUENCE [LARGE SCALE GENOMIC DNA]</scope>
    <source>
        <strain evidence="13 14">NCTC13294</strain>
    </source>
</reference>
<dbReference type="GO" id="GO:0005886">
    <property type="term" value="C:plasma membrane"/>
    <property type="evidence" value="ECO:0007669"/>
    <property type="project" value="UniProtKB-SubCell"/>
</dbReference>
<dbReference type="GO" id="GO:0015886">
    <property type="term" value="P:heme transport"/>
    <property type="evidence" value="ECO:0007669"/>
    <property type="project" value="InterPro"/>
</dbReference>
<evidence type="ECO:0000256" key="6">
    <source>
        <dbReference type="ARBA" id="ARBA00022475"/>
    </source>
</evidence>
<dbReference type="OrthoDB" id="9815607at2"/>
<comment type="function">
    <text evidence="1 12">Required for the export of heme to the periplasm for the biogenesis of c-type cytochromes.</text>
</comment>
<evidence type="ECO:0000256" key="3">
    <source>
        <dbReference type="ARBA" id="ARBA00008741"/>
    </source>
</evidence>
<dbReference type="NCBIfam" id="TIGR03141">
    <property type="entry name" value="cytochro_ccmD"/>
    <property type="match status" value="1"/>
</dbReference>
<evidence type="ECO:0000256" key="4">
    <source>
        <dbReference type="ARBA" id="ARBA00016461"/>
    </source>
</evidence>
<dbReference type="InterPro" id="IPR007078">
    <property type="entry name" value="Haem_export_protD_CcmD"/>
</dbReference>
<dbReference type="EMBL" id="UFUW01000001">
    <property type="protein sequence ID" value="SUX17999.1"/>
    <property type="molecule type" value="Genomic_DNA"/>
</dbReference>
<evidence type="ECO:0000256" key="7">
    <source>
        <dbReference type="ARBA" id="ARBA00022519"/>
    </source>
</evidence>
<keyword evidence="9 12" id="KW-0201">Cytochrome c-type biogenesis</keyword>
<dbReference type="Pfam" id="PF04995">
    <property type="entry name" value="CcmD"/>
    <property type="match status" value="1"/>
</dbReference>
<evidence type="ECO:0000256" key="10">
    <source>
        <dbReference type="ARBA" id="ARBA00022989"/>
    </source>
</evidence>
<evidence type="ECO:0000256" key="11">
    <source>
        <dbReference type="ARBA" id="ARBA00023136"/>
    </source>
</evidence>